<reference evidence="1" key="1">
    <citation type="journal article" date="2014" name="Front. Microbiol.">
        <title>High frequency of phylogenetically diverse reductive dehalogenase-homologous genes in deep subseafloor sedimentary metagenomes.</title>
        <authorList>
            <person name="Kawai M."/>
            <person name="Futagami T."/>
            <person name="Toyoda A."/>
            <person name="Takaki Y."/>
            <person name="Nishi S."/>
            <person name="Hori S."/>
            <person name="Arai W."/>
            <person name="Tsubouchi T."/>
            <person name="Morono Y."/>
            <person name="Uchiyama I."/>
            <person name="Ito T."/>
            <person name="Fujiyama A."/>
            <person name="Inagaki F."/>
            <person name="Takami H."/>
        </authorList>
    </citation>
    <scope>NUCLEOTIDE SEQUENCE</scope>
    <source>
        <strain evidence="1">Expedition CK06-06</strain>
    </source>
</reference>
<name>X1LWY5_9ZZZZ</name>
<comment type="caution">
    <text evidence="1">The sequence shown here is derived from an EMBL/GenBank/DDBJ whole genome shotgun (WGS) entry which is preliminary data.</text>
</comment>
<protein>
    <submittedName>
        <fullName evidence="1">Uncharacterized protein</fullName>
    </submittedName>
</protein>
<gene>
    <name evidence="1" type="ORF">S06H3_33643</name>
</gene>
<organism evidence="1">
    <name type="scientific">marine sediment metagenome</name>
    <dbReference type="NCBI Taxonomy" id="412755"/>
    <lineage>
        <taxon>unclassified sequences</taxon>
        <taxon>metagenomes</taxon>
        <taxon>ecological metagenomes</taxon>
    </lineage>
</organism>
<accession>X1LWY5</accession>
<feature type="non-terminal residue" evidence="1">
    <location>
        <position position="1"/>
    </location>
</feature>
<dbReference type="EMBL" id="BARV01020099">
    <property type="protein sequence ID" value="GAI23558.1"/>
    <property type="molecule type" value="Genomic_DNA"/>
</dbReference>
<evidence type="ECO:0000313" key="1">
    <source>
        <dbReference type="EMBL" id="GAI23558.1"/>
    </source>
</evidence>
<dbReference type="AlphaFoldDB" id="X1LWY5"/>
<sequence length="37" mass="4229">QQTFNSLMKFLYEQTHRRPVIISVAVGVGKPSMEKHA</sequence>
<proteinExistence type="predicted"/>